<gene>
    <name evidence="1" type="ORF">ZIOFF_060395</name>
</gene>
<dbReference type="Proteomes" id="UP000734854">
    <property type="component" value="Unassembled WGS sequence"/>
</dbReference>
<comment type="caution">
    <text evidence="1">The sequence shown here is derived from an EMBL/GenBank/DDBJ whole genome shotgun (WGS) entry which is preliminary data.</text>
</comment>
<reference evidence="1 2" key="1">
    <citation type="submission" date="2020-08" db="EMBL/GenBank/DDBJ databases">
        <title>Plant Genome Project.</title>
        <authorList>
            <person name="Zhang R.-G."/>
        </authorList>
    </citation>
    <scope>NUCLEOTIDE SEQUENCE [LARGE SCALE GENOMIC DNA]</scope>
    <source>
        <tissue evidence="1">Rhizome</tissue>
    </source>
</reference>
<organism evidence="1 2">
    <name type="scientific">Zingiber officinale</name>
    <name type="common">Ginger</name>
    <name type="synonym">Amomum zingiber</name>
    <dbReference type="NCBI Taxonomy" id="94328"/>
    <lineage>
        <taxon>Eukaryota</taxon>
        <taxon>Viridiplantae</taxon>
        <taxon>Streptophyta</taxon>
        <taxon>Embryophyta</taxon>
        <taxon>Tracheophyta</taxon>
        <taxon>Spermatophyta</taxon>
        <taxon>Magnoliopsida</taxon>
        <taxon>Liliopsida</taxon>
        <taxon>Zingiberales</taxon>
        <taxon>Zingiberaceae</taxon>
        <taxon>Zingiber</taxon>
    </lineage>
</organism>
<accession>A0A8J5FEK0</accession>
<protein>
    <submittedName>
        <fullName evidence="1">Uncharacterized protein</fullName>
    </submittedName>
</protein>
<dbReference type="EMBL" id="JACMSC010000016">
    <property type="protein sequence ID" value="KAG6483741.1"/>
    <property type="molecule type" value="Genomic_DNA"/>
</dbReference>
<proteinExistence type="predicted"/>
<keyword evidence="2" id="KW-1185">Reference proteome</keyword>
<evidence type="ECO:0000313" key="1">
    <source>
        <dbReference type="EMBL" id="KAG6483741.1"/>
    </source>
</evidence>
<sequence length="95" mass="10906">MLSLNEFGWLVQTNAIGLTVLKRTSFKTSPLIWMKRTIFCILISFKLENISFTFILLAPSILLKSTNKSLANTSFKLHTSQRNRYLDLVEQTGDH</sequence>
<dbReference type="AlphaFoldDB" id="A0A8J5FEK0"/>
<name>A0A8J5FEK0_ZINOF</name>
<evidence type="ECO:0000313" key="2">
    <source>
        <dbReference type="Proteomes" id="UP000734854"/>
    </source>
</evidence>